<sequence>MITIAPLDGFKGGGEGKYYAEVTLLSHPHIEASIMRVIADTMIEWRRQLLGGSCQPLDSNSVAARNLITIFDFFLSHGFNKGNRLYWQFVKEFMSRNETNYLKREWRVISTQQLSVAWLKDVLNKQTLLYYFQKYYLLKSLGLTSVSSDAFLDIETVFAPRKRMKMAVEFHKTVLFCEIWLDFGDSD</sequence>
<organism evidence="3">
    <name type="scientific">Onchocerca flexuosa</name>
    <dbReference type="NCBI Taxonomy" id="387005"/>
    <lineage>
        <taxon>Eukaryota</taxon>
        <taxon>Metazoa</taxon>
        <taxon>Ecdysozoa</taxon>
        <taxon>Nematoda</taxon>
        <taxon>Chromadorea</taxon>
        <taxon>Rhabditida</taxon>
        <taxon>Spirurina</taxon>
        <taxon>Spiruromorpha</taxon>
        <taxon>Filarioidea</taxon>
        <taxon>Onchocercidae</taxon>
        <taxon>Onchocerca</taxon>
    </lineage>
</organism>
<dbReference type="InterPro" id="IPR037213">
    <property type="entry name" value="Run_dom_sf"/>
</dbReference>
<dbReference type="AlphaFoldDB" id="A0A183H9I4"/>
<evidence type="ECO:0000313" key="2">
    <source>
        <dbReference type="Proteomes" id="UP000267606"/>
    </source>
</evidence>
<reference evidence="3" key="1">
    <citation type="submission" date="2016-06" db="UniProtKB">
        <authorList>
            <consortium name="WormBaseParasite"/>
        </authorList>
    </citation>
    <scope>IDENTIFICATION</scope>
</reference>
<reference evidence="1 2" key="2">
    <citation type="submission" date="2018-11" db="EMBL/GenBank/DDBJ databases">
        <authorList>
            <consortium name="Pathogen Informatics"/>
        </authorList>
    </citation>
    <scope>NUCLEOTIDE SEQUENCE [LARGE SCALE GENOMIC DNA]</scope>
</reference>
<keyword evidence="2" id="KW-1185">Reference proteome</keyword>
<evidence type="ECO:0000313" key="1">
    <source>
        <dbReference type="EMBL" id="VDO39083.1"/>
    </source>
</evidence>
<dbReference type="WBParaSite" id="OFLC_0000414501-mRNA-1">
    <property type="protein sequence ID" value="OFLC_0000414501-mRNA-1"/>
    <property type="gene ID" value="OFLC_0000414501"/>
</dbReference>
<dbReference type="STRING" id="387005.A0A183H9I4"/>
<gene>
    <name evidence="1" type="ORF">OFLC_LOCUS4147</name>
</gene>
<dbReference type="EMBL" id="UZAJ01003039">
    <property type="protein sequence ID" value="VDO39083.1"/>
    <property type="molecule type" value="Genomic_DNA"/>
</dbReference>
<protein>
    <submittedName>
        <fullName evidence="3">RUN domain-containing protein</fullName>
    </submittedName>
</protein>
<proteinExistence type="predicted"/>
<name>A0A183H9I4_9BILA</name>
<accession>A0A183H9I4</accession>
<dbReference type="SUPFAM" id="SSF140741">
    <property type="entry name" value="RUN domain-like"/>
    <property type="match status" value="1"/>
</dbReference>
<evidence type="ECO:0000313" key="3">
    <source>
        <dbReference type="WBParaSite" id="OFLC_0000414501-mRNA-1"/>
    </source>
</evidence>
<dbReference type="Proteomes" id="UP000267606">
    <property type="component" value="Unassembled WGS sequence"/>
</dbReference>